<keyword evidence="4 5" id="KW-0472">Membrane</keyword>
<keyword evidence="3 5" id="KW-1133">Transmembrane helix</keyword>
<evidence type="ECO:0000256" key="4">
    <source>
        <dbReference type="ARBA" id="ARBA00023136"/>
    </source>
</evidence>
<sequence>MRVTLSSLVPSQVRHGLKTGFAVVLAFIITHILGLEMWQWAVVSAVVAMQMTVADAIQSGIHRITGTIIGAALGMAILTVLPGGDIWMGAALWVGSALCASLSQYSMRYTMAALTVVVVLLAGADSADKIGVGLGRMLEIAIGVGSALFVSVVLWPIRLVDGLRRDLASQYVQCSIHLNALVTAFLDRQRTMDFHMLEPLADKAWSNHEMFLRVRKHESLVFAYDYEVLKVQTRTLDRAVSDLKPMLEALNDYESPSGGFDVIMAPELRRLADSIMATLRHLGGSTPAAPVPDLVRTLTELVDITDKRLDQLRKEGATNRLTLHQMLQFYTFFHSLRGLATDLLFALDKIQNRRK</sequence>
<dbReference type="GO" id="GO:0005886">
    <property type="term" value="C:plasma membrane"/>
    <property type="evidence" value="ECO:0007669"/>
    <property type="project" value="InterPro"/>
</dbReference>
<reference evidence="6" key="1">
    <citation type="submission" date="2016-04" db="EMBL/GenBank/DDBJ databases">
        <authorList>
            <person name="Evans L.H."/>
            <person name="Alamgir A."/>
            <person name="Owens N."/>
            <person name="Weber N.D."/>
            <person name="Virtaneva K."/>
            <person name="Barbian K."/>
            <person name="Babar A."/>
            <person name="Rosenke K."/>
        </authorList>
    </citation>
    <scope>NUCLEOTIDE SEQUENCE</scope>
    <source>
        <strain evidence="6">86</strain>
    </source>
</reference>
<dbReference type="EMBL" id="FLUQ01000002">
    <property type="protein sequence ID" value="SBW03514.1"/>
    <property type="molecule type" value="Genomic_DNA"/>
</dbReference>
<accession>A0A212JVM2</accession>
<feature type="transmembrane region" description="Helical" evidence="5">
    <location>
        <begin position="20"/>
        <end position="48"/>
    </location>
</feature>
<gene>
    <name evidence="6" type="ORF">KL86DPRO_20157</name>
</gene>
<keyword evidence="2 5" id="KW-0812">Transmembrane</keyword>
<feature type="transmembrane region" description="Helical" evidence="5">
    <location>
        <begin position="60"/>
        <end position="80"/>
    </location>
</feature>
<proteinExistence type="predicted"/>
<name>A0A212JVM2_9DELT</name>
<evidence type="ECO:0000256" key="5">
    <source>
        <dbReference type="SAM" id="Phobius"/>
    </source>
</evidence>
<comment type="subcellular location">
    <subcellularLocation>
        <location evidence="1">Membrane</location>
        <topology evidence="1">Multi-pass membrane protein</topology>
    </subcellularLocation>
</comment>
<dbReference type="Pfam" id="PF04632">
    <property type="entry name" value="FUSC"/>
    <property type="match status" value="1"/>
</dbReference>
<dbReference type="InterPro" id="IPR052430">
    <property type="entry name" value="IVT-Associated"/>
</dbReference>
<feature type="transmembrane region" description="Helical" evidence="5">
    <location>
        <begin position="109"/>
        <end position="127"/>
    </location>
</feature>
<dbReference type="GO" id="GO:0022857">
    <property type="term" value="F:transmembrane transporter activity"/>
    <property type="evidence" value="ECO:0007669"/>
    <property type="project" value="InterPro"/>
</dbReference>
<feature type="transmembrane region" description="Helical" evidence="5">
    <location>
        <begin position="133"/>
        <end position="155"/>
    </location>
</feature>
<dbReference type="PANTHER" id="PTHR47804">
    <property type="entry name" value="60S RIBOSOMAL PROTEIN L19"/>
    <property type="match status" value="1"/>
</dbReference>
<dbReference type="InterPro" id="IPR006726">
    <property type="entry name" value="PHBA_efflux_AaeB/fusaric-R"/>
</dbReference>
<dbReference type="AlphaFoldDB" id="A0A212JVM2"/>
<evidence type="ECO:0000256" key="3">
    <source>
        <dbReference type="ARBA" id="ARBA00022989"/>
    </source>
</evidence>
<organism evidence="6">
    <name type="scientific">uncultured delta proteobacterium</name>
    <dbReference type="NCBI Taxonomy" id="34034"/>
    <lineage>
        <taxon>Bacteria</taxon>
        <taxon>Deltaproteobacteria</taxon>
        <taxon>environmental samples</taxon>
    </lineage>
</organism>
<evidence type="ECO:0008006" key="7">
    <source>
        <dbReference type="Google" id="ProtNLM"/>
    </source>
</evidence>
<evidence type="ECO:0000256" key="1">
    <source>
        <dbReference type="ARBA" id="ARBA00004141"/>
    </source>
</evidence>
<protein>
    <recommendedName>
        <fullName evidence="7">FUSC family protein</fullName>
    </recommendedName>
</protein>
<evidence type="ECO:0000313" key="6">
    <source>
        <dbReference type="EMBL" id="SBW03514.1"/>
    </source>
</evidence>
<dbReference type="PANTHER" id="PTHR47804:SF3">
    <property type="entry name" value="PROTEIN BRE4"/>
    <property type="match status" value="1"/>
</dbReference>
<evidence type="ECO:0000256" key="2">
    <source>
        <dbReference type="ARBA" id="ARBA00022692"/>
    </source>
</evidence>